<keyword evidence="2" id="KW-1185">Reference proteome</keyword>
<dbReference type="EMBL" id="CM045771">
    <property type="protein sequence ID" value="KAI7988627.1"/>
    <property type="molecule type" value="Genomic_DNA"/>
</dbReference>
<proteinExistence type="predicted"/>
<gene>
    <name evidence="1" type="ORF">LOK49_LG13G01648</name>
</gene>
<name>A0ACC0FKI0_9ERIC</name>
<sequence>MVLLFLCLSGQLKVLNVRMATIRAGPHPWAIENFAMVAKHPSAQIIAQDLFTFGAIKSAMDFQVYKEVAWSSWLDFAYLDNNCIYHEGNGCISKRRQTSAIFLTFCNLIPDDYEATQDSTLAMGLSLPFLISGMFIRMAGLIISGLD</sequence>
<protein>
    <submittedName>
        <fullName evidence="1">Endoplasmic reticulum metallopeptidase 1</fullName>
    </submittedName>
</protein>
<accession>A0ACC0FKI0</accession>
<reference evidence="1 2" key="1">
    <citation type="journal article" date="2022" name="Plant J.">
        <title>Chromosome-level genome of Camellia lanceoleosa provides a valuable resource for understanding genome evolution and self-incompatibility.</title>
        <authorList>
            <person name="Gong W."/>
            <person name="Xiao S."/>
            <person name="Wang L."/>
            <person name="Liao Z."/>
            <person name="Chang Y."/>
            <person name="Mo W."/>
            <person name="Hu G."/>
            <person name="Li W."/>
            <person name="Zhao G."/>
            <person name="Zhu H."/>
            <person name="Hu X."/>
            <person name="Ji K."/>
            <person name="Xiang X."/>
            <person name="Song Q."/>
            <person name="Yuan D."/>
            <person name="Jin S."/>
            <person name="Zhang L."/>
        </authorList>
    </citation>
    <scope>NUCLEOTIDE SEQUENCE [LARGE SCALE GENOMIC DNA]</scope>
    <source>
        <strain evidence="1">SQ_2022a</strain>
    </source>
</reference>
<dbReference type="Proteomes" id="UP001060215">
    <property type="component" value="Chromosome 14"/>
</dbReference>
<evidence type="ECO:0000313" key="2">
    <source>
        <dbReference type="Proteomes" id="UP001060215"/>
    </source>
</evidence>
<comment type="caution">
    <text evidence="1">The sequence shown here is derived from an EMBL/GenBank/DDBJ whole genome shotgun (WGS) entry which is preliminary data.</text>
</comment>
<evidence type="ECO:0000313" key="1">
    <source>
        <dbReference type="EMBL" id="KAI7988627.1"/>
    </source>
</evidence>
<organism evidence="1 2">
    <name type="scientific">Camellia lanceoleosa</name>
    <dbReference type="NCBI Taxonomy" id="1840588"/>
    <lineage>
        <taxon>Eukaryota</taxon>
        <taxon>Viridiplantae</taxon>
        <taxon>Streptophyta</taxon>
        <taxon>Embryophyta</taxon>
        <taxon>Tracheophyta</taxon>
        <taxon>Spermatophyta</taxon>
        <taxon>Magnoliopsida</taxon>
        <taxon>eudicotyledons</taxon>
        <taxon>Gunneridae</taxon>
        <taxon>Pentapetalae</taxon>
        <taxon>asterids</taxon>
        <taxon>Ericales</taxon>
        <taxon>Theaceae</taxon>
        <taxon>Camellia</taxon>
    </lineage>
</organism>